<protein>
    <submittedName>
        <fullName evidence="2">Uncharacterized protein</fullName>
    </submittedName>
</protein>
<keyword evidence="3" id="KW-1185">Reference proteome</keyword>
<gene>
    <name evidence="2" type="ORF">E2C01_031279</name>
</gene>
<dbReference type="AlphaFoldDB" id="A0A5B7EXP6"/>
<feature type="chain" id="PRO_5022794842" evidence="1">
    <location>
        <begin position="34"/>
        <end position="64"/>
    </location>
</feature>
<evidence type="ECO:0000313" key="2">
    <source>
        <dbReference type="EMBL" id="MPC37788.1"/>
    </source>
</evidence>
<organism evidence="2 3">
    <name type="scientific">Portunus trituberculatus</name>
    <name type="common">Swimming crab</name>
    <name type="synonym">Neptunus trituberculatus</name>
    <dbReference type="NCBI Taxonomy" id="210409"/>
    <lineage>
        <taxon>Eukaryota</taxon>
        <taxon>Metazoa</taxon>
        <taxon>Ecdysozoa</taxon>
        <taxon>Arthropoda</taxon>
        <taxon>Crustacea</taxon>
        <taxon>Multicrustacea</taxon>
        <taxon>Malacostraca</taxon>
        <taxon>Eumalacostraca</taxon>
        <taxon>Eucarida</taxon>
        <taxon>Decapoda</taxon>
        <taxon>Pleocyemata</taxon>
        <taxon>Brachyura</taxon>
        <taxon>Eubrachyura</taxon>
        <taxon>Portunoidea</taxon>
        <taxon>Portunidae</taxon>
        <taxon>Portuninae</taxon>
        <taxon>Portunus</taxon>
    </lineage>
</organism>
<evidence type="ECO:0000256" key="1">
    <source>
        <dbReference type="SAM" id="SignalP"/>
    </source>
</evidence>
<evidence type="ECO:0000313" key="3">
    <source>
        <dbReference type="Proteomes" id="UP000324222"/>
    </source>
</evidence>
<name>A0A5B7EXP6_PORTR</name>
<comment type="caution">
    <text evidence="2">The sequence shown here is derived from an EMBL/GenBank/DDBJ whole genome shotgun (WGS) entry which is preliminary data.</text>
</comment>
<reference evidence="2 3" key="1">
    <citation type="submission" date="2019-05" db="EMBL/GenBank/DDBJ databases">
        <title>Another draft genome of Portunus trituberculatus and its Hox gene families provides insights of decapod evolution.</title>
        <authorList>
            <person name="Jeong J.-H."/>
            <person name="Song I."/>
            <person name="Kim S."/>
            <person name="Choi T."/>
            <person name="Kim D."/>
            <person name="Ryu S."/>
            <person name="Kim W."/>
        </authorList>
    </citation>
    <scope>NUCLEOTIDE SEQUENCE [LARGE SCALE GENOMIC DNA]</scope>
    <source>
        <tissue evidence="2">Muscle</tissue>
    </source>
</reference>
<accession>A0A5B7EXP6</accession>
<sequence length="64" mass="7299">MFSSLGNYVTLLKCLVLFLVGVQHNSHLLLVLANDIRLNTITILKVWSHQYHQLSSKTLSHPEL</sequence>
<keyword evidence="1" id="KW-0732">Signal</keyword>
<dbReference type="Proteomes" id="UP000324222">
    <property type="component" value="Unassembled WGS sequence"/>
</dbReference>
<dbReference type="EMBL" id="VSRR010003883">
    <property type="protein sequence ID" value="MPC37788.1"/>
    <property type="molecule type" value="Genomic_DNA"/>
</dbReference>
<feature type="signal peptide" evidence="1">
    <location>
        <begin position="1"/>
        <end position="33"/>
    </location>
</feature>
<proteinExistence type="predicted"/>